<gene>
    <name evidence="2" type="ORF">THAOC_17936</name>
</gene>
<keyword evidence="3" id="KW-1185">Reference proteome</keyword>
<keyword evidence="1" id="KW-0175">Coiled coil</keyword>
<feature type="coiled-coil region" evidence="1">
    <location>
        <begin position="422"/>
        <end position="449"/>
    </location>
</feature>
<name>K0SKR1_THAOC</name>
<reference evidence="2 3" key="1">
    <citation type="journal article" date="2012" name="Genome Biol.">
        <title>Genome and low-iron response of an oceanic diatom adapted to chronic iron limitation.</title>
        <authorList>
            <person name="Lommer M."/>
            <person name="Specht M."/>
            <person name="Roy A.S."/>
            <person name="Kraemer L."/>
            <person name="Andreson R."/>
            <person name="Gutowska M.A."/>
            <person name="Wolf J."/>
            <person name="Bergner S.V."/>
            <person name="Schilhabel M.B."/>
            <person name="Klostermeier U.C."/>
            <person name="Beiko R.G."/>
            <person name="Rosenstiel P."/>
            <person name="Hippler M."/>
            <person name="Laroche J."/>
        </authorList>
    </citation>
    <scope>NUCLEOTIDE SEQUENCE [LARGE SCALE GENOMIC DNA]</scope>
    <source>
        <strain evidence="2 3">CCMP1005</strain>
    </source>
</reference>
<feature type="non-terminal residue" evidence="2">
    <location>
        <position position="1"/>
    </location>
</feature>
<proteinExistence type="predicted"/>
<evidence type="ECO:0000313" key="3">
    <source>
        <dbReference type="Proteomes" id="UP000266841"/>
    </source>
</evidence>
<accession>K0SKR1</accession>
<organism evidence="2 3">
    <name type="scientific">Thalassiosira oceanica</name>
    <name type="common">Marine diatom</name>
    <dbReference type="NCBI Taxonomy" id="159749"/>
    <lineage>
        <taxon>Eukaryota</taxon>
        <taxon>Sar</taxon>
        <taxon>Stramenopiles</taxon>
        <taxon>Ochrophyta</taxon>
        <taxon>Bacillariophyta</taxon>
        <taxon>Coscinodiscophyceae</taxon>
        <taxon>Thalassiosirophycidae</taxon>
        <taxon>Thalassiosirales</taxon>
        <taxon>Thalassiosiraceae</taxon>
        <taxon>Thalassiosira</taxon>
    </lineage>
</organism>
<evidence type="ECO:0000313" key="2">
    <source>
        <dbReference type="EMBL" id="EJK61556.1"/>
    </source>
</evidence>
<sequence>PAWAFVIQAASAAVKSCEAGILFKTFTIWAFKQILWALHYFAKVAYSATTWLLYQKSKKGTAISRTYNGEEYTVGIYETLVQHDGWNHDALGVINSNMIKQHTQMRKELQNRHQDITNDVNQYTTCIANYLGTEIISRFPDTTVGPLNSLCRQLLGLTDRRRLEDGTEVHSDAPFNIDVSWGDKSIVMQQQTSMEMERDILEKEDSIMEAQRRIENRLGINCGNSRCEQEEANINCPQDCAEAEFIALSTNESMATGFTKLKFTIHAKRKVAISALSFFTKDALEESYVKIRTMQGIYPQTMFSLDKDWQDVLSTKVPTTEYNGGTVAPVKFEFNHGIQITVDGGKCQSFEVYSDSGIMVHMSGNMTETDMVYEDDALQIFTGRGIDGHSPKPIQFNGVIGYDGLARVPEISMSNSQGSIAADQASAAELVLEQEIKSAKRKITAIQRKVGQIDVLSTKLSALDDKISAKLSAQDDKVSAKLSALDVKMSAIEGMLAQLLEKNER</sequence>
<protein>
    <submittedName>
        <fullName evidence="2">Uncharacterized protein</fullName>
    </submittedName>
</protein>
<dbReference type="AlphaFoldDB" id="K0SKR1"/>
<dbReference type="EMBL" id="AGNL01019827">
    <property type="protein sequence ID" value="EJK61556.1"/>
    <property type="molecule type" value="Genomic_DNA"/>
</dbReference>
<evidence type="ECO:0000256" key="1">
    <source>
        <dbReference type="SAM" id="Coils"/>
    </source>
</evidence>
<dbReference type="Proteomes" id="UP000266841">
    <property type="component" value="Unassembled WGS sequence"/>
</dbReference>
<comment type="caution">
    <text evidence="2">The sequence shown here is derived from an EMBL/GenBank/DDBJ whole genome shotgun (WGS) entry which is preliminary data.</text>
</comment>